<dbReference type="Proteomes" id="UP000307378">
    <property type="component" value="Unassembled WGS sequence"/>
</dbReference>
<comment type="caution">
    <text evidence="2">The sequence shown here is derived from an EMBL/GenBank/DDBJ whole genome shotgun (WGS) entry which is preliminary data.</text>
</comment>
<organism evidence="2 3">
    <name type="scientific">Rhizobium rosettiformans W3</name>
    <dbReference type="NCBI Taxonomy" id="538378"/>
    <lineage>
        <taxon>Bacteria</taxon>
        <taxon>Pseudomonadati</taxon>
        <taxon>Pseudomonadota</taxon>
        <taxon>Alphaproteobacteria</taxon>
        <taxon>Hyphomicrobiales</taxon>
        <taxon>Rhizobiaceae</taxon>
        <taxon>Rhizobium/Agrobacterium group</taxon>
        <taxon>Rhizobium</taxon>
    </lineage>
</organism>
<proteinExistence type="predicted"/>
<name>A0A4S8PST9_9HYPH</name>
<reference evidence="2 3" key="1">
    <citation type="submission" date="2019-04" db="EMBL/GenBank/DDBJ databases">
        <title>genome sequence of strain W3.</title>
        <authorList>
            <person name="Gao J."/>
            <person name="Sun J."/>
        </authorList>
    </citation>
    <scope>NUCLEOTIDE SEQUENCE [LARGE SCALE GENOMIC DNA]</scope>
    <source>
        <strain evidence="2 3">W3</strain>
    </source>
</reference>
<dbReference type="AlphaFoldDB" id="A0A4S8PST9"/>
<accession>A0A4S8PST9</accession>
<dbReference type="EMBL" id="STGU01000008">
    <property type="protein sequence ID" value="THV34427.1"/>
    <property type="molecule type" value="Genomic_DNA"/>
</dbReference>
<feature type="region of interest" description="Disordered" evidence="1">
    <location>
        <begin position="62"/>
        <end position="128"/>
    </location>
</feature>
<dbReference type="RefSeq" id="WP_136541894.1">
    <property type="nucleotide sequence ID" value="NZ_STGU01000008.1"/>
</dbReference>
<gene>
    <name evidence="2" type="ORF">FAA86_15100</name>
</gene>
<evidence type="ECO:0000256" key="1">
    <source>
        <dbReference type="SAM" id="MobiDB-lite"/>
    </source>
</evidence>
<evidence type="ECO:0000313" key="2">
    <source>
        <dbReference type="EMBL" id="THV34427.1"/>
    </source>
</evidence>
<evidence type="ECO:0000313" key="3">
    <source>
        <dbReference type="Proteomes" id="UP000307378"/>
    </source>
</evidence>
<feature type="compositionally biased region" description="Basic and acidic residues" evidence="1">
    <location>
        <begin position="84"/>
        <end position="97"/>
    </location>
</feature>
<sequence length="128" mass="13901">MQIIGTEIIESPQPHTAFIVEFLGDGGEKVSVHMAETENGGLTRDNAVQKAQVLLLQASRFGLSDQADDDETADKEPSAAVESLRQEQQERKVDERNGSALQEGLEDTYPASDPVSATYTSTIGEQKH</sequence>
<feature type="compositionally biased region" description="Polar residues" evidence="1">
    <location>
        <begin position="115"/>
        <end position="128"/>
    </location>
</feature>
<protein>
    <submittedName>
        <fullName evidence="2">Uncharacterized protein</fullName>
    </submittedName>
</protein>